<dbReference type="Pfam" id="PF20151">
    <property type="entry name" value="DUF6533"/>
    <property type="match status" value="1"/>
</dbReference>
<feature type="transmembrane region" description="Helical" evidence="2">
    <location>
        <begin position="93"/>
        <end position="111"/>
    </location>
</feature>
<protein>
    <recommendedName>
        <fullName evidence="3">DUF6533 domain-containing protein</fullName>
    </recommendedName>
</protein>
<evidence type="ECO:0000259" key="3">
    <source>
        <dbReference type="Pfam" id="PF20151"/>
    </source>
</evidence>
<feature type="domain" description="DUF6533" evidence="3">
    <location>
        <begin position="17"/>
        <end position="60"/>
    </location>
</feature>
<dbReference type="InterPro" id="IPR045340">
    <property type="entry name" value="DUF6533"/>
</dbReference>
<keyword evidence="5" id="KW-1185">Reference proteome</keyword>
<feature type="transmembrane region" description="Helical" evidence="2">
    <location>
        <begin position="158"/>
        <end position="176"/>
    </location>
</feature>
<evidence type="ECO:0000256" key="1">
    <source>
        <dbReference type="SAM" id="MobiDB-lite"/>
    </source>
</evidence>
<gene>
    <name evidence="4" type="ORF">BXZ70DRAFT_1055740</name>
</gene>
<evidence type="ECO:0000313" key="5">
    <source>
        <dbReference type="Proteomes" id="UP000813824"/>
    </source>
</evidence>
<keyword evidence="2" id="KW-0812">Transmembrane</keyword>
<feature type="compositionally biased region" description="Low complexity" evidence="1">
    <location>
        <begin position="278"/>
        <end position="289"/>
    </location>
</feature>
<accession>A0A8K0UVG5</accession>
<evidence type="ECO:0000256" key="2">
    <source>
        <dbReference type="SAM" id="Phobius"/>
    </source>
</evidence>
<dbReference type="Proteomes" id="UP000813824">
    <property type="component" value="Unassembled WGS sequence"/>
</dbReference>
<comment type="caution">
    <text evidence="4">The sequence shown here is derived from an EMBL/GenBank/DDBJ whole genome shotgun (WGS) entry which is preliminary data.</text>
</comment>
<feature type="region of interest" description="Disordered" evidence="1">
    <location>
        <begin position="278"/>
        <end position="300"/>
    </location>
</feature>
<dbReference type="OrthoDB" id="2745134at2759"/>
<dbReference type="AlphaFoldDB" id="A0A8K0UVG5"/>
<keyword evidence="2" id="KW-0472">Membrane</keyword>
<keyword evidence="2" id="KW-1133">Transmembrane helix</keyword>
<feature type="transmembrane region" description="Helical" evidence="2">
    <location>
        <begin position="118"/>
        <end position="138"/>
    </location>
</feature>
<dbReference type="EMBL" id="JAEVFJ010000007">
    <property type="protein sequence ID" value="KAH8103528.1"/>
    <property type="molecule type" value="Genomic_DNA"/>
</dbReference>
<feature type="transmembrane region" description="Helical" evidence="2">
    <location>
        <begin position="15"/>
        <end position="32"/>
    </location>
</feature>
<sequence>MAGQMSNHEQSLTDAFVLSSIVLLAYDTLLTFPREWQCIWRRKFTSVTFLYVLQRYVALIAFVLRLPQTPGIGPRVGWFAKFEMGYADRLCKINFAFFVVFYMLMVLGVSLPTSTRSVTIIGDLMVIVYIWAKTVNAWSLEELSQLKPRLTTVLVRNGTLYCVALLVMNVVVLILNQSAATSSSAFIYTINAFSANLIARFFLDLQNVFQPPTVTTSTMGGMKFAVADNTSKVFAQGIPPPTFSDALAAPAEDSIWLTDAGEDALVYLDDTQVESSASASHAPVSSHVPGESSEPCHGVV</sequence>
<evidence type="ECO:0000313" key="4">
    <source>
        <dbReference type="EMBL" id="KAH8103528.1"/>
    </source>
</evidence>
<name>A0A8K0UVG5_9AGAR</name>
<reference evidence="4" key="1">
    <citation type="journal article" date="2021" name="New Phytol.">
        <title>Evolutionary innovations through gain and loss of genes in the ectomycorrhizal Boletales.</title>
        <authorList>
            <person name="Wu G."/>
            <person name="Miyauchi S."/>
            <person name="Morin E."/>
            <person name="Kuo A."/>
            <person name="Drula E."/>
            <person name="Varga T."/>
            <person name="Kohler A."/>
            <person name="Feng B."/>
            <person name="Cao Y."/>
            <person name="Lipzen A."/>
            <person name="Daum C."/>
            <person name="Hundley H."/>
            <person name="Pangilinan J."/>
            <person name="Johnson J."/>
            <person name="Barry K."/>
            <person name="LaButti K."/>
            <person name="Ng V."/>
            <person name="Ahrendt S."/>
            <person name="Min B."/>
            <person name="Choi I.G."/>
            <person name="Park H."/>
            <person name="Plett J.M."/>
            <person name="Magnuson J."/>
            <person name="Spatafora J.W."/>
            <person name="Nagy L.G."/>
            <person name="Henrissat B."/>
            <person name="Grigoriev I.V."/>
            <person name="Yang Z.L."/>
            <person name="Xu J."/>
            <person name="Martin F.M."/>
        </authorList>
    </citation>
    <scope>NUCLEOTIDE SEQUENCE</scope>
    <source>
        <strain evidence="4">KKN 215</strain>
    </source>
</reference>
<proteinExistence type="predicted"/>
<feature type="transmembrane region" description="Helical" evidence="2">
    <location>
        <begin position="185"/>
        <end position="203"/>
    </location>
</feature>
<organism evidence="4 5">
    <name type="scientific">Cristinia sonorae</name>
    <dbReference type="NCBI Taxonomy" id="1940300"/>
    <lineage>
        <taxon>Eukaryota</taxon>
        <taxon>Fungi</taxon>
        <taxon>Dikarya</taxon>
        <taxon>Basidiomycota</taxon>
        <taxon>Agaricomycotina</taxon>
        <taxon>Agaricomycetes</taxon>
        <taxon>Agaricomycetidae</taxon>
        <taxon>Agaricales</taxon>
        <taxon>Pleurotineae</taxon>
        <taxon>Stephanosporaceae</taxon>
        <taxon>Cristinia</taxon>
    </lineage>
</organism>